<comment type="similarity">
    <text evidence="5">Belongs to the bacterial secretin family.</text>
</comment>
<dbReference type="GO" id="GO:0009279">
    <property type="term" value="C:cell outer membrane"/>
    <property type="evidence" value="ECO:0007669"/>
    <property type="project" value="UniProtKB-SubCell"/>
</dbReference>
<keyword evidence="2" id="KW-0812">Transmembrane</keyword>
<dbReference type="PRINTS" id="PR00811">
    <property type="entry name" value="BCTERIALGSPD"/>
</dbReference>
<dbReference type="EMBL" id="CWGJ01000006">
    <property type="protein sequence ID" value="CRX37745.1"/>
    <property type="molecule type" value="Genomic_DNA"/>
</dbReference>
<evidence type="ECO:0000259" key="9">
    <source>
        <dbReference type="Pfam" id="PF00263"/>
    </source>
</evidence>
<keyword evidence="13" id="KW-1185">Reference proteome</keyword>
<feature type="domain" description="GspD-like N0" evidence="11">
    <location>
        <begin position="204"/>
        <end position="271"/>
    </location>
</feature>
<gene>
    <name evidence="12" type="primary">sctC</name>
    <name evidence="12" type="ORF">ELAC_0384</name>
</gene>
<feature type="compositionally biased region" description="Basic and acidic residues" evidence="7">
    <location>
        <begin position="109"/>
        <end position="121"/>
    </location>
</feature>
<dbReference type="OrthoDB" id="9775455at2"/>
<feature type="domain" description="NolW-like" evidence="10">
    <location>
        <begin position="303"/>
        <end position="361"/>
    </location>
</feature>
<dbReference type="RefSeq" id="WP_098037603.1">
    <property type="nucleotide sequence ID" value="NZ_CWGJ01000006.1"/>
</dbReference>
<dbReference type="Gene3D" id="3.30.1370.120">
    <property type="match status" value="2"/>
</dbReference>
<dbReference type="GO" id="GO:0015627">
    <property type="term" value="C:type II protein secretion system complex"/>
    <property type="evidence" value="ECO:0007669"/>
    <property type="project" value="TreeGrafter"/>
</dbReference>
<name>A0A0H5E3F3_9BACT</name>
<dbReference type="InterPro" id="IPR049371">
    <property type="entry name" value="GspD-like_N0"/>
</dbReference>
<dbReference type="Pfam" id="PF00263">
    <property type="entry name" value="Secretin"/>
    <property type="match status" value="1"/>
</dbReference>
<evidence type="ECO:0000256" key="8">
    <source>
        <dbReference type="SAM" id="SignalP"/>
    </source>
</evidence>
<evidence type="ECO:0000313" key="13">
    <source>
        <dbReference type="Proteomes" id="UP000220251"/>
    </source>
</evidence>
<feature type="region of interest" description="Disordered" evidence="7">
    <location>
        <begin position="141"/>
        <end position="163"/>
    </location>
</feature>
<feature type="domain" description="Type II/III secretion system secretin-like" evidence="9">
    <location>
        <begin position="825"/>
        <end position="993"/>
    </location>
</feature>
<dbReference type="InterPro" id="IPR005644">
    <property type="entry name" value="NolW-like"/>
</dbReference>
<evidence type="ECO:0000259" key="11">
    <source>
        <dbReference type="Pfam" id="PF21305"/>
    </source>
</evidence>
<feature type="chain" id="PRO_5005218714" evidence="8">
    <location>
        <begin position="28"/>
        <end position="1060"/>
    </location>
</feature>
<evidence type="ECO:0000256" key="2">
    <source>
        <dbReference type="ARBA" id="ARBA00022692"/>
    </source>
</evidence>
<evidence type="ECO:0000256" key="6">
    <source>
        <dbReference type="RuleBase" id="RU004004"/>
    </source>
</evidence>
<evidence type="ECO:0000256" key="7">
    <source>
        <dbReference type="SAM" id="MobiDB-lite"/>
    </source>
</evidence>
<dbReference type="InterPro" id="IPR001775">
    <property type="entry name" value="GspD/PilQ"/>
</dbReference>
<evidence type="ECO:0000259" key="10">
    <source>
        <dbReference type="Pfam" id="PF03958"/>
    </source>
</evidence>
<dbReference type="AlphaFoldDB" id="A0A0H5E3F3"/>
<feature type="region of interest" description="Disordered" evidence="7">
    <location>
        <begin position="100"/>
        <end position="121"/>
    </location>
</feature>
<evidence type="ECO:0000256" key="1">
    <source>
        <dbReference type="ARBA" id="ARBA00004370"/>
    </source>
</evidence>
<comment type="subcellular location">
    <subcellularLocation>
        <location evidence="6">Cell outer membrane</location>
    </subcellularLocation>
    <subcellularLocation>
        <location evidence="1">Membrane</location>
    </subcellularLocation>
</comment>
<dbReference type="InterPro" id="IPR004846">
    <property type="entry name" value="T2SS/T3SS_dom"/>
</dbReference>
<proteinExistence type="inferred from homology"/>
<feature type="signal peptide" evidence="8">
    <location>
        <begin position="1"/>
        <end position="27"/>
    </location>
</feature>
<evidence type="ECO:0000256" key="3">
    <source>
        <dbReference type="ARBA" id="ARBA00022729"/>
    </source>
</evidence>
<feature type="compositionally biased region" description="Basic and acidic residues" evidence="7">
    <location>
        <begin position="469"/>
        <end position="483"/>
    </location>
</feature>
<dbReference type="InterPro" id="IPR050810">
    <property type="entry name" value="Bact_Secretion_Sys_Channel"/>
</dbReference>
<keyword evidence="3 8" id="KW-0732">Signal</keyword>
<dbReference type="PANTHER" id="PTHR30332">
    <property type="entry name" value="PROBABLE GENERAL SECRETION PATHWAY PROTEIN D"/>
    <property type="match status" value="1"/>
</dbReference>
<organism evidence="12 13">
    <name type="scientific">Estrella lausannensis</name>
    <dbReference type="NCBI Taxonomy" id="483423"/>
    <lineage>
        <taxon>Bacteria</taxon>
        <taxon>Pseudomonadati</taxon>
        <taxon>Chlamydiota</taxon>
        <taxon>Chlamydiia</taxon>
        <taxon>Parachlamydiales</taxon>
        <taxon>Candidatus Criblamydiaceae</taxon>
        <taxon>Estrella</taxon>
    </lineage>
</organism>
<dbReference type="PANTHER" id="PTHR30332:SF24">
    <property type="entry name" value="SECRETIN GSPD-RELATED"/>
    <property type="match status" value="1"/>
</dbReference>
<evidence type="ECO:0000256" key="4">
    <source>
        <dbReference type="ARBA" id="ARBA00023136"/>
    </source>
</evidence>
<dbReference type="Pfam" id="PF21305">
    <property type="entry name" value="type_II_gspD_N0"/>
    <property type="match status" value="1"/>
</dbReference>
<accession>A0A0H5E3F3</accession>
<dbReference type="Pfam" id="PF03958">
    <property type="entry name" value="Secretin_N"/>
    <property type="match status" value="2"/>
</dbReference>
<feature type="region of interest" description="Disordered" evidence="7">
    <location>
        <begin position="37"/>
        <end position="60"/>
    </location>
</feature>
<evidence type="ECO:0000256" key="5">
    <source>
        <dbReference type="RuleBase" id="RU004003"/>
    </source>
</evidence>
<dbReference type="GO" id="GO:0009306">
    <property type="term" value="P:protein secretion"/>
    <property type="evidence" value="ECO:0007669"/>
    <property type="project" value="InterPro"/>
</dbReference>
<evidence type="ECO:0000313" key="12">
    <source>
        <dbReference type="EMBL" id="CRX37745.1"/>
    </source>
</evidence>
<dbReference type="InterPro" id="IPR038591">
    <property type="entry name" value="NolW-like_sf"/>
</dbReference>
<protein>
    <submittedName>
        <fullName evidence="12">Putative type III secretion protein SctC</fullName>
    </submittedName>
</protein>
<keyword evidence="4" id="KW-0472">Membrane</keyword>
<feature type="region of interest" description="Disordered" evidence="7">
    <location>
        <begin position="469"/>
        <end position="490"/>
    </location>
</feature>
<keyword evidence="6" id="KW-0813">Transport</keyword>
<feature type="compositionally biased region" description="Basic and acidic residues" evidence="7">
    <location>
        <begin position="147"/>
        <end position="162"/>
    </location>
</feature>
<reference evidence="13" key="1">
    <citation type="submission" date="2015-06" db="EMBL/GenBank/DDBJ databases">
        <authorList>
            <person name="Bertelli C."/>
        </authorList>
    </citation>
    <scope>NUCLEOTIDE SEQUENCE [LARGE SCALE GENOMIC DNA]</scope>
    <source>
        <strain evidence="13">CRIB-30</strain>
    </source>
</reference>
<dbReference type="Proteomes" id="UP000220251">
    <property type="component" value="Unassembled WGS sequence"/>
</dbReference>
<feature type="domain" description="NolW-like" evidence="10">
    <location>
        <begin position="648"/>
        <end position="719"/>
    </location>
</feature>
<sequence>MKRIQFIGRRYSTYLIVTCLTTTALFAEQSPWQAKTQKSSSQEQLYSVDPEDNTVLTPSTKNTGATLNDFKNYKDSAEIDWDNIDTSSLDRVFDSSSIPVEKSTTLPKSKPESKSKGAEKISFKKPLQEDSFFQGLIAEENNEGDEERQNGAKPASKEEVLEATKGPKSFISKGKVSRLNQDKLLAEIQEGSKAPPKEEQTILINFNNVSIIEYIRFISRVSNKNFIFSDEDLQFTVTIVSEEPTTLDNVLMALFQELNIRNLHIIEEGNTFMIHRSDGTRAPGKVVSDAYPEQGKKKGDLITRVFRLNISDASSVSAMIKPMLSDKAIIQVISDTNHIVVTDIASNIEKVMKLIKSVDAPNSSMVIGQYVVRNAYLDDLIKNAEQIMTSIARGQPITFVAHGPSNSIFIIAAPFLVERAIPILQRLDQNDGTTGIFDLNELKYVPPSTQQEIEELERAKERAQERARIQREAGREEGVEGRGDLLPGQGFEEMPFEGGPQEEVRVSPDGSYKILPDGTRVYQAPSQQGFWKLDANGNWQYNPVERAQPGEPLQREEPTRPPEGYWKQDFQNQWEFIKGTPPPEVRKQIRENKLEQPEGRWDYGSDSKWRFLLRPGASIFAGKKIRASQLDTSLPLGDIERTKFYIHKLQFRKGDSIQEALQQIGTSLSNTQAINQDLINAIESVQWLEPSNSLIVTGTPGAILKVKELVDEIDRPLRQVFIEMLVLDLAIDDAMDLGVTWANKFGGGDTAGAQAFIAGATPVATMLATSGVDRTAAVAAAAASRIPDATAAIGIGGYNLGIVGQKISSGGTEFASISAFLKATHDKTNVNVVLNPKIITEDNLPAEIFVGENTPFKTQSIANDEGSTITSNFEFKDVGATMKVTPFLGNSNIITMEIEYEQSSIIPGTNTSGGTSNDPIGPSTRITRTKTRIHMPDGYFLVLSGMISTREERGRRHVPCLGGAPLIGAAFTDKTYKDEKRNLMIFIRPQIIDTEVQMDELTDHQQNIFLVKSRTKKMWKLDCEETMDWLNVIQTDPNNNENECCQENDIYPQRHRKMCR</sequence>